<organism evidence="2 3">
    <name type="scientific">Cirrhinus molitorella</name>
    <name type="common">mud carp</name>
    <dbReference type="NCBI Taxonomy" id="172907"/>
    <lineage>
        <taxon>Eukaryota</taxon>
        <taxon>Metazoa</taxon>
        <taxon>Chordata</taxon>
        <taxon>Craniata</taxon>
        <taxon>Vertebrata</taxon>
        <taxon>Euteleostomi</taxon>
        <taxon>Actinopterygii</taxon>
        <taxon>Neopterygii</taxon>
        <taxon>Teleostei</taxon>
        <taxon>Ostariophysi</taxon>
        <taxon>Cypriniformes</taxon>
        <taxon>Cyprinidae</taxon>
        <taxon>Labeoninae</taxon>
        <taxon>Labeonini</taxon>
        <taxon>Cirrhinus</taxon>
    </lineage>
</organism>
<dbReference type="EMBL" id="JAUYZG010000018">
    <property type="protein sequence ID" value="KAK2881486.1"/>
    <property type="molecule type" value="Genomic_DNA"/>
</dbReference>
<gene>
    <name evidence="2" type="ORF">Q8A67_018754</name>
</gene>
<name>A0AA88TF21_9TELE</name>
<comment type="caution">
    <text evidence="2">The sequence shown here is derived from an EMBL/GenBank/DDBJ whole genome shotgun (WGS) entry which is preliminary data.</text>
</comment>
<dbReference type="Proteomes" id="UP001187343">
    <property type="component" value="Unassembled WGS sequence"/>
</dbReference>
<feature type="compositionally biased region" description="Basic and acidic residues" evidence="1">
    <location>
        <begin position="49"/>
        <end position="60"/>
    </location>
</feature>
<evidence type="ECO:0000313" key="3">
    <source>
        <dbReference type="Proteomes" id="UP001187343"/>
    </source>
</evidence>
<feature type="region of interest" description="Disordered" evidence="1">
    <location>
        <begin position="36"/>
        <end position="60"/>
    </location>
</feature>
<protein>
    <submittedName>
        <fullName evidence="2">Uncharacterized protein</fullName>
    </submittedName>
</protein>
<evidence type="ECO:0000256" key="1">
    <source>
        <dbReference type="SAM" id="MobiDB-lite"/>
    </source>
</evidence>
<dbReference type="AlphaFoldDB" id="A0AA88TF21"/>
<reference evidence="2" key="1">
    <citation type="submission" date="2023-08" db="EMBL/GenBank/DDBJ databases">
        <title>Chromosome-level Genome Assembly of mud carp (Cirrhinus molitorella).</title>
        <authorList>
            <person name="Liu H."/>
        </authorList>
    </citation>
    <scope>NUCLEOTIDE SEQUENCE</scope>
    <source>
        <strain evidence="2">Prfri</strain>
        <tissue evidence="2">Muscle</tissue>
    </source>
</reference>
<evidence type="ECO:0000313" key="2">
    <source>
        <dbReference type="EMBL" id="KAK2881486.1"/>
    </source>
</evidence>
<sequence>MLSSLASHLLPPKETRSLAAAKGHWSGWEKMMGEASLGGQSKLAGHSADTIKPDGDRTDSELALQPLPAQAVKPSAEVGDEPVPTPSSSGLVSLSALSMVLDGSLISLLPPDSAPALIFGMFPVLTGLSSSLCPAGVQLH</sequence>
<proteinExistence type="predicted"/>
<accession>A0AA88TF21</accession>
<keyword evidence="3" id="KW-1185">Reference proteome</keyword>